<dbReference type="eggNOG" id="KOG1018">
    <property type="taxonomic scope" value="Eukaryota"/>
</dbReference>
<keyword evidence="3" id="KW-0862">Zinc</keyword>
<evidence type="ECO:0000313" key="7">
    <source>
        <dbReference type="Proteomes" id="UP000002630"/>
    </source>
</evidence>
<dbReference type="InterPro" id="IPR016193">
    <property type="entry name" value="Cytidine_deaminase-like"/>
</dbReference>
<dbReference type="PROSITE" id="PS00903">
    <property type="entry name" value="CYT_DCMP_DEAMINASES_1"/>
    <property type="match status" value="1"/>
</dbReference>
<dbReference type="EMBL" id="FN648364">
    <property type="protein sequence ID" value="CBN74282.1"/>
    <property type="molecule type" value="Genomic_DNA"/>
</dbReference>
<evidence type="ECO:0000256" key="2">
    <source>
        <dbReference type="ARBA" id="ARBA00022801"/>
    </source>
</evidence>
<protein>
    <submittedName>
        <fullName evidence="6">tRNA specific adenosine deaminase</fullName>
    </submittedName>
</protein>
<organism evidence="6 7">
    <name type="scientific">Ectocarpus siliculosus</name>
    <name type="common">Brown alga</name>
    <name type="synonym">Conferva siliculosa</name>
    <dbReference type="NCBI Taxonomy" id="2880"/>
    <lineage>
        <taxon>Eukaryota</taxon>
        <taxon>Sar</taxon>
        <taxon>Stramenopiles</taxon>
        <taxon>Ochrophyta</taxon>
        <taxon>PX clade</taxon>
        <taxon>Phaeophyceae</taxon>
        <taxon>Ectocarpales</taxon>
        <taxon>Ectocarpaceae</taxon>
        <taxon>Ectocarpus</taxon>
    </lineage>
</organism>
<feature type="domain" description="CMP/dCMP-type deaminase" evidence="5">
    <location>
        <begin position="12"/>
        <end position="134"/>
    </location>
</feature>
<dbReference type="FunCoup" id="D8LH63">
    <property type="interactions" value="86"/>
</dbReference>
<dbReference type="OMA" id="VGCVIVM"/>
<keyword evidence="1" id="KW-0479">Metal-binding</keyword>
<accession>D8LH63</accession>
<dbReference type="PROSITE" id="PS51747">
    <property type="entry name" value="CYT_DCMP_DEAMINASES_2"/>
    <property type="match status" value="1"/>
</dbReference>
<dbReference type="STRING" id="2880.D8LH63"/>
<feature type="compositionally biased region" description="Basic and acidic residues" evidence="4">
    <location>
        <begin position="176"/>
        <end position="186"/>
    </location>
</feature>
<dbReference type="GO" id="GO:0002100">
    <property type="term" value="P:tRNA wobble adenosine to inosine editing"/>
    <property type="evidence" value="ECO:0007669"/>
    <property type="project" value="TreeGrafter"/>
</dbReference>
<dbReference type="PANTHER" id="PTHR11079">
    <property type="entry name" value="CYTOSINE DEAMINASE FAMILY MEMBER"/>
    <property type="match status" value="1"/>
</dbReference>
<dbReference type="InterPro" id="IPR002125">
    <property type="entry name" value="CMP_dCMP_dom"/>
</dbReference>
<dbReference type="CDD" id="cd01285">
    <property type="entry name" value="nucleoside_deaminase"/>
    <property type="match status" value="1"/>
</dbReference>
<dbReference type="PANTHER" id="PTHR11079:SF149">
    <property type="entry name" value="TRNA-SPECIFIC ADENOSINE DEAMINASE 2"/>
    <property type="match status" value="1"/>
</dbReference>
<evidence type="ECO:0000256" key="4">
    <source>
        <dbReference type="SAM" id="MobiDB-lite"/>
    </source>
</evidence>
<dbReference type="GO" id="GO:0052717">
    <property type="term" value="F:tRNA-specific adenosine-34 deaminase activity"/>
    <property type="evidence" value="ECO:0007669"/>
    <property type="project" value="TreeGrafter"/>
</dbReference>
<feature type="region of interest" description="Disordered" evidence="4">
    <location>
        <begin position="166"/>
        <end position="186"/>
    </location>
</feature>
<evidence type="ECO:0000256" key="1">
    <source>
        <dbReference type="ARBA" id="ARBA00022723"/>
    </source>
</evidence>
<dbReference type="InParanoid" id="D8LH63"/>
<dbReference type="EMBL" id="FN649750">
    <property type="protein sequence ID" value="CBN74282.1"/>
    <property type="molecule type" value="Genomic_DNA"/>
</dbReference>
<evidence type="ECO:0000259" key="5">
    <source>
        <dbReference type="PROSITE" id="PS51747"/>
    </source>
</evidence>
<dbReference type="InterPro" id="IPR016192">
    <property type="entry name" value="APOBEC/CMP_deaminase_Zn-bd"/>
</dbReference>
<name>D8LH63_ECTSI</name>
<proteinExistence type="predicted"/>
<evidence type="ECO:0000313" key="6">
    <source>
        <dbReference type="EMBL" id="CBN74282.1"/>
    </source>
</evidence>
<dbReference type="SUPFAM" id="SSF53927">
    <property type="entry name" value="Cytidine deaminase-like"/>
    <property type="match status" value="1"/>
</dbReference>
<evidence type="ECO:0000256" key="3">
    <source>
        <dbReference type="ARBA" id="ARBA00022833"/>
    </source>
</evidence>
<dbReference type="GO" id="GO:0008270">
    <property type="term" value="F:zinc ion binding"/>
    <property type="evidence" value="ECO:0007669"/>
    <property type="project" value="InterPro"/>
</dbReference>
<keyword evidence="7" id="KW-1185">Reference proteome</keyword>
<dbReference type="Gene3D" id="3.40.140.10">
    <property type="entry name" value="Cytidine Deaminase, domain 2"/>
    <property type="match status" value="1"/>
</dbReference>
<dbReference type="OrthoDB" id="1701769at2759"/>
<reference evidence="6 7" key="1">
    <citation type="journal article" date="2010" name="Nature">
        <title>The Ectocarpus genome and the independent evolution of multicellularity in brown algae.</title>
        <authorList>
            <person name="Cock J.M."/>
            <person name="Sterck L."/>
            <person name="Rouze P."/>
            <person name="Scornet D."/>
            <person name="Allen A.E."/>
            <person name="Amoutzias G."/>
            <person name="Anthouard V."/>
            <person name="Artiguenave F."/>
            <person name="Aury J.M."/>
            <person name="Badger J.H."/>
            <person name="Beszteri B."/>
            <person name="Billiau K."/>
            <person name="Bonnet E."/>
            <person name="Bothwell J.H."/>
            <person name="Bowler C."/>
            <person name="Boyen C."/>
            <person name="Brownlee C."/>
            <person name="Carrano C.J."/>
            <person name="Charrier B."/>
            <person name="Cho G.Y."/>
            <person name="Coelho S.M."/>
            <person name="Collen J."/>
            <person name="Corre E."/>
            <person name="Da Silva C."/>
            <person name="Delage L."/>
            <person name="Delaroque N."/>
            <person name="Dittami S.M."/>
            <person name="Doulbeau S."/>
            <person name="Elias M."/>
            <person name="Farnham G."/>
            <person name="Gachon C.M."/>
            <person name="Gschloessl B."/>
            <person name="Heesch S."/>
            <person name="Jabbari K."/>
            <person name="Jubin C."/>
            <person name="Kawai H."/>
            <person name="Kimura K."/>
            <person name="Kloareg B."/>
            <person name="Kupper F.C."/>
            <person name="Lang D."/>
            <person name="Le Bail A."/>
            <person name="Leblanc C."/>
            <person name="Lerouge P."/>
            <person name="Lohr M."/>
            <person name="Lopez P.J."/>
            <person name="Martens C."/>
            <person name="Maumus F."/>
            <person name="Michel G."/>
            <person name="Miranda-Saavedra D."/>
            <person name="Morales J."/>
            <person name="Moreau H."/>
            <person name="Motomura T."/>
            <person name="Nagasato C."/>
            <person name="Napoli C.A."/>
            <person name="Nelson D.R."/>
            <person name="Nyvall-Collen P."/>
            <person name="Peters A.F."/>
            <person name="Pommier C."/>
            <person name="Potin P."/>
            <person name="Poulain J."/>
            <person name="Quesneville H."/>
            <person name="Read B."/>
            <person name="Rensing S.A."/>
            <person name="Ritter A."/>
            <person name="Rousvoal S."/>
            <person name="Samanta M."/>
            <person name="Samson G."/>
            <person name="Schroeder D.C."/>
            <person name="Segurens B."/>
            <person name="Strittmatter M."/>
            <person name="Tonon T."/>
            <person name="Tregear J.W."/>
            <person name="Valentin K."/>
            <person name="von Dassow P."/>
            <person name="Yamagishi T."/>
            <person name="Van de Peer Y."/>
            <person name="Wincker P."/>
        </authorList>
    </citation>
    <scope>NUCLEOTIDE SEQUENCE [LARGE SCALE GENOMIC DNA]</scope>
    <source>
        <strain evidence="7">Ec32 / CCAP1310/4</strain>
    </source>
</reference>
<dbReference type="Pfam" id="PF00383">
    <property type="entry name" value="dCMP_cyt_deam_1"/>
    <property type="match status" value="1"/>
</dbReference>
<sequence length="186" mass="20150">MASDGGVASSDEQNAVYMRLALKEAEMALSKGEVPVGCVVVHKPTARIISCGHNETSEAFNATRHAELVAIDGILRAQTDLSLLRECDLFVTCEPCIMCAAALRDVKIKTVVFGCSNDRFGGCGSVLSVHDGSLPISGHTYPCHSGLLADEAIALFKQFYSRQNVKAPEPKRRKMGRQEQPRAETR</sequence>
<dbReference type="Proteomes" id="UP000002630">
    <property type="component" value="Linkage Group LG25"/>
</dbReference>
<gene>
    <name evidence="6" type="ORF">Esi_0019_0040</name>
</gene>
<keyword evidence="2" id="KW-0378">Hydrolase</keyword>
<dbReference type="AlphaFoldDB" id="D8LH63"/>